<dbReference type="Gene3D" id="3.80.10.10">
    <property type="entry name" value="Ribonuclease Inhibitor"/>
    <property type="match status" value="2"/>
</dbReference>
<keyword evidence="2" id="KW-1185">Reference proteome</keyword>
<proteinExistence type="predicted"/>
<evidence type="ECO:0000313" key="2">
    <source>
        <dbReference type="Proteomes" id="UP000318313"/>
    </source>
</evidence>
<dbReference type="InterPro" id="IPR032675">
    <property type="entry name" value="LRR_dom_sf"/>
</dbReference>
<dbReference type="KEGG" id="gfm:Enr17x_02860"/>
<dbReference type="EMBL" id="CP037452">
    <property type="protein sequence ID" value="QDV48275.1"/>
    <property type="molecule type" value="Genomic_DNA"/>
</dbReference>
<dbReference type="GO" id="GO:0019005">
    <property type="term" value="C:SCF ubiquitin ligase complex"/>
    <property type="evidence" value="ECO:0007669"/>
    <property type="project" value="TreeGrafter"/>
</dbReference>
<evidence type="ECO:0000313" key="1">
    <source>
        <dbReference type="EMBL" id="QDV48275.1"/>
    </source>
</evidence>
<accession>A0A518I5F0</accession>
<dbReference type="SUPFAM" id="SSF52047">
    <property type="entry name" value="RNI-like"/>
    <property type="match status" value="1"/>
</dbReference>
<protein>
    <recommendedName>
        <fullName evidence="3">Leucine Rich repeats (2 copies)</fullName>
    </recommendedName>
</protein>
<dbReference type="PANTHER" id="PTHR13318:SF95">
    <property type="entry name" value="F-BOX PROTEIN YLR352W"/>
    <property type="match status" value="1"/>
</dbReference>
<dbReference type="Proteomes" id="UP000318313">
    <property type="component" value="Chromosome"/>
</dbReference>
<dbReference type="GO" id="GO:0031146">
    <property type="term" value="P:SCF-dependent proteasomal ubiquitin-dependent protein catabolic process"/>
    <property type="evidence" value="ECO:0007669"/>
    <property type="project" value="TreeGrafter"/>
</dbReference>
<gene>
    <name evidence="1" type="ORF">Enr17x_02860</name>
</gene>
<sequence length="245" mass="26889">MGGGKVIERVADLPPEPFEITTINLIKCNVTDATLANILPLNSVQSLLLSETKISDKSIAVINQFKNLLYLNIPGINLSGRGLSQLSDQLKLRTLHINNNLRLNDEDIKYVVQYPQLTNISIAQTSITGRGLSEMASLKGLTALQIHLAKIDDQGLEQLQAFPELQVLLLGGPLNSEQAIMNAVQNLKKLRILFIFDVPLTDAGVNRLANRTNLKEIKLIRTNVTDAAVNRLKAALPDAKITVEK</sequence>
<dbReference type="AlphaFoldDB" id="A0A518I5F0"/>
<name>A0A518I5F0_9PLAN</name>
<reference evidence="1 2" key="1">
    <citation type="submission" date="2019-03" db="EMBL/GenBank/DDBJ databases">
        <title>Deep-cultivation of Planctomycetes and their phenomic and genomic characterization uncovers novel biology.</title>
        <authorList>
            <person name="Wiegand S."/>
            <person name="Jogler M."/>
            <person name="Boedeker C."/>
            <person name="Pinto D."/>
            <person name="Vollmers J."/>
            <person name="Rivas-Marin E."/>
            <person name="Kohn T."/>
            <person name="Peeters S.H."/>
            <person name="Heuer A."/>
            <person name="Rast P."/>
            <person name="Oberbeckmann S."/>
            <person name="Bunk B."/>
            <person name="Jeske O."/>
            <person name="Meyerdierks A."/>
            <person name="Storesund J.E."/>
            <person name="Kallscheuer N."/>
            <person name="Luecker S."/>
            <person name="Lage O.M."/>
            <person name="Pohl T."/>
            <person name="Merkel B.J."/>
            <person name="Hornburger P."/>
            <person name="Mueller R.-W."/>
            <person name="Bruemmer F."/>
            <person name="Labrenz M."/>
            <person name="Spormann A.M."/>
            <person name="Op den Camp H."/>
            <person name="Overmann J."/>
            <person name="Amann R."/>
            <person name="Jetten M.S.M."/>
            <person name="Mascher T."/>
            <person name="Medema M.H."/>
            <person name="Devos D.P."/>
            <person name="Kaster A.-K."/>
            <person name="Ovreas L."/>
            <person name="Rohde M."/>
            <person name="Galperin M.Y."/>
            <person name="Jogler C."/>
        </authorList>
    </citation>
    <scope>NUCLEOTIDE SEQUENCE [LARGE SCALE GENOMIC DNA]</scope>
    <source>
        <strain evidence="1 2">Enr17</strain>
    </source>
</reference>
<dbReference type="PANTHER" id="PTHR13318">
    <property type="entry name" value="PARTNER OF PAIRED, ISOFORM B-RELATED"/>
    <property type="match status" value="1"/>
</dbReference>
<organism evidence="1 2">
    <name type="scientific">Gimesia fumaroli</name>
    <dbReference type="NCBI Taxonomy" id="2527976"/>
    <lineage>
        <taxon>Bacteria</taxon>
        <taxon>Pseudomonadati</taxon>
        <taxon>Planctomycetota</taxon>
        <taxon>Planctomycetia</taxon>
        <taxon>Planctomycetales</taxon>
        <taxon>Planctomycetaceae</taxon>
        <taxon>Gimesia</taxon>
    </lineage>
</organism>
<evidence type="ECO:0008006" key="3">
    <source>
        <dbReference type="Google" id="ProtNLM"/>
    </source>
</evidence>